<dbReference type="OrthoDB" id="6971749at2"/>
<dbReference type="Proteomes" id="UP000754821">
    <property type="component" value="Unassembled WGS sequence"/>
</dbReference>
<evidence type="ECO:0000256" key="2">
    <source>
        <dbReference type="ARBA" id="ARBA00023015"/>
    </source>
</evidence>
<dbReference type="InterPro" id="IPR036388">
    <property type="entry name" value="WH-like_DNA-bd_sf"/>
</dbReference>
<dbReference type="GO" id="GO:0000976">
    <property type="term" value="F:transcription cis-regulatory region binding"/>
    <property type="evidence" value="ECO:0007669"/>
    <property type="project" value="TreeGrafter"/>
</dbReference>
<dbReference type="Gene3D" id="3.40.190.10">
    <property type="entry name" value="Periplasmic binding protein-like II"/>
    <property type="match status" value="1"/>
</dbReference>
<keyword evidence="2" id="KW-0805">Transcription regulation</keyword>
<evidence type="ECO:0000313" key="9">
    <source>
        <dbReference type="Proteomes" id="UP000754821"/>
    </source>
</evidence>
<dbReference type="Proteomes" id="UP000196331">
    <property type="component" value="Unassembled WGS sequence"/>
</dbReference>
<dbReference type="EMBL" id="FUKM01000033">
    <property type="protein sequence ID" value="SJN12511.1"/>
    <property type="molecule type" value="Genomic_DNA"/>
</dbReference>
<feature type="domain" description="HTH lysR-type" evidence="5">
    <location>
        <begin position="1"/>
        <end position="58"/>
    </location>
</feature>
<dbReference type="PROSITE" id="PS50931">
    <property type="entry name" value="HTH_LYSR"/>
    <property type="match status" value="1"/>
</dbReference>
<dbReference type="EMBL" id="RRZC01000002">
    <property type="protein sequence ID" value="MBE0402432.1"/>
    <property type="molecule type" value="Genomic_DNA"/>
</dbReference>
<comment type="caution">
    <text evidence="7">The sequence shown here is derived from an EMBL/GenBank/DDBJ whole genome shotgun (WGS) entry which is preliminary data.</text>
</comment>
<dbReference type="Pfam" id="PF00126">
    <property type="entry name" value="HTH_1"/>
    <property type="match status" value="1"/>
</dbReference>
<evidence type="ECO:0000256" key="3">
    <source>
        <dbReference type="ARBA" id="ARBA00023125"/>
    </source>
</evidence>
<proteinExistence type="inferred from homology"/>
<dbReference type="InterPro" id="IPR036390">
    <property type="entry name" value="WH_DNA-bd_sf"/>
</dbReference>
<reference evidence="7 8" key="1">
    <citation type="submission" date="2017-02" db="EMBL/GenBank/DDBJ databases">
        <authorList>
            <person name="Dridi B."/>
        </authorList>
    </citation>
    <scope>NUCLEOTIDE SEQUENCE [LARGE SCALE GENOMIC DNA]</scope>
    <source>
        <strain evidence="7 8">JB380</strain>
    </source>
</reference>
<sequence>MELVWLEDFTALAEHGSFVRAAHARHITQPAFSRRIRAFEQWMGVSLFIRTPQGTTLTDAGKHIQASAFDAIGRLYRLRAEAQQIAGEATRTLQFAATHSLSFTFFPRWIRALEQGAPMEAVRLHSDTMSTCEQLLLQGDCQFLLSHRHCAVPSRLSPDQFESIKVGEDSLIPLVGKELSDSQCLEVLPYLGYTDASGLGRVVSHWLNENATSFISAPRFTSHLAAVLMSMVLENKGLAWIPKSLSEQEISDGRLVRALNDSWDIPLEIHLTRPRVLASHFANAFWQKLSNR</sequence>
<dbReference type="RefSeq" id="WP_087108393.1">
    <property type="nucleotide sequence ID" value="NZ_FUKM01000033.1"/>
</dbReference>
<dbReference type="PANTHER" id="PTHR30126:SF2">
    <property type="entry name" value="HTH-TYPE TRANSCRIPTIONAL REGULATOR YJIE"/>
    <property type="match status" value="1"/>
</dbReference>
<evidence type="ECO:0000259" key="5">
    <source>
        <dbReference type="PROSITE" id="PS50931"/>
    </source>
</evidence>
<dbReference type="PANTHER" id="PTHR30126">
    <property type="entry name" value="HTH-TYPE TRANSCRIPTIONAL REGULATOR"/>
    <property type="match status" value="1"/>
</dbReference>
<dbReference type="InterPro" id="IPR005119">
    <property type="entry name" value="LysR_subst-bd"/>
</dbReference>
<evidence type="ECO:0000313" key="6">
    <source>
        <dbReference type="EMBL" id="MBE0402432.1"/>
    </source>
</evidence>
<comment type="similarity">
    <text evidence="1">Belongs to the LysR transcriptional regulatory family.</text>
</comment>
<evidence type="ECO:0000313" key="8">
    <source>
        <dbReference type="Proteomes" id="UP000196331"/>
    </source>
</evidence>
<dbReference type="PRINTS" id="PR00039">
    <property type="entry name" value="HTHLYSR"/>
</dbReference>
<dbReference type="Gene3D" id="3.40.190.290">
    <property type="match status" value="1"/>
</dbReference>
<dbReference type="Gene3D" id="1.10.10.10">
    <property type="entry name" value="Winged helix-like DNA-binding domain superfamily/Winged helix DNA-binding domain"/>
    <property type="match status" value="1"/>
</dbReference>
<dbReference type="CDD" id="cd05466">
    <property type="entry name" value="PBP2_LTTR_substrate"/>
    <property type="match status" value="1"/>
</dbReference>
<dbReference type="Pfam" id="PF03466">
    <property type="entry name" value="LysR_substrate"/>
    <property type="match status" value="1"/>
</dbReference>
<dbReference type="InterPro" id="IPR000847">
    <property type="entry name" value="LysR_HTH_N"/>
</dbReference>
<evidence type="ECO:0000256" key="1">
    <source>
        <dbReference type="ARBA" id="ARBA00009437"/>
    </source>
</evidence>
<name>A0A1R4HY28_9GAMM</name>
<dbReference type="AlphaFoldDB" id="A0A1R4HY28"/>
<dbReference type="GO" id="GO:0003700">
    <property type="term" value="F:DNA-binding transcription factor activity"/>
    <property type="evidence" value="ECO:0007669"/>
    <property type="project" value="InterPro"/>
</dbReference>
<keyword evidence="9" id="KW-1185">Reference proteome</keyword>
<protein>
    <submittedName>
        <fullName evidence="6 7">Transcriptional regulator</fullName>
    </submittedName>
</protein>
<evidence type="ECO:0000313" key="7">
    <source>
        <dbReference type="EMBL" id="SJN12511.1"/>
    </source>
</evidence>
<gene>
    <name evidence="7" type="ORF">CZ787_08225</name>
    <name evidence="6" type="ORF">EI163_02485</name>
</gene>
<reference evidence="6 9" key="2">
    <citation type="submission" date="2020-07" db="EMBL/GenBank/DDBJ databases">
        <title>Halophilic bacteria isolated from french cheeses.</title>
        <authorList>
            <person name="Kothe C.I."/>
            <person name="Farah-Kraiem B."/>
            <person name="Renault P."/>
            <person name="Dridi B."/>
        </authorList>
    </citation>
    <scope>NUCLEOTIDE SEQUENCE [LARGE SCALE GENOMIC DNA]</scope>
    <source>
        <strain evidence="6 9">FME16</strain>
    </source>
</reference>
<keyword evidence="3" id="KW-0238">DNA-binding</keyword>
<accession>A0A1R4HY28</accession>
<dbReference type="SUPFAM" id="SSF53850">
    <property type="entry name" value="Periplasmic binding protein-like II"/>
    <property type="match status" value="1"/>
</dbReference>
<organism evidence="7 8">
    <name type="scientific">Halomonas citrativorans</name>
    <dbReference type="NCBI Taxonomy" id="2742612"/>
    <lineage>
        <taxon>Bacteria</taxon>
        <taxon>Pseudomonadati</taxon>
        <taxon>Pseudomonadota</taxon>
        <taxon>Gammaproteobacteria</taxon>
        <taxon>Oceanospirillales</taxon>
        <taxon>Halomonadaceae</taxon>
        <taxon>Halomonas</taxon>
    </lineage>
</organism>
<evidence type="ECO:0000256" key="4">
    <source>
        <dbReference type="ARBA" id="ARBA00023163"/>
    </source>
</evidence>
<dbReference type="SUPFAM" id="SSF46785">
    <property type="entry name" value="Winged helix' DNA-binding domain"/>
    <property type="match status" value="1"/>
</dbReference>
<keyword evidence="4" id="KW-0804">Transcription</keyword>